<protein>
    <submittedName>
        <fullName evidence="1">Uncharacterized protein</fullName>
    </submittedName>
</protein>
<gene>
    <name evidence="1" type="ORF">B4135_3851</name>
</gene>
<name>A0A150L9L9_9BACI</name>
<comment type="caution">
    <text evidence="1">The sequence shown here is derived from an EMBL/GenBank/DDBJ whole genome shotgun (WGS) entry which is preliminary data.</text>
</comment>
<evidence type="ECO:0000313" key="1">
    <source>
        <dbReference type="EMBL" id="KYD08940.1"/>
    </source>
</evidence>
<accession>A0A150L9L9</accession>
<dbReference type="Proteomes" id="UP000075683">
    <property type="component" value="Unassembled WGS sequence"/>
</dbReference>
<sequence>MRILIFLDYKKIFIIIFFIYANKSFYNNKNLDILPILAYIH</sequence>
<proteinExistence type="predicted"/>
<dbReference type="EMBL" id="LQYT01000133">
    <property type="protein sequence ID" value="KYD08940.1"/>
    <property type="molecule type" value="Genomic_DNA"/>
</dbReference>
<organism evidence="1 2">
    <name type="scientific">Caldibacillus debilis</name>
    <dbReference type="NCBI Taxonomy" id="301148"/>
    <lineage>
        <taxon>Bacteria</taxon>
        <taxon>Bacillati</taxon>
        <taxon>Bacillota</taxon>
        <taxon>Bacilli</taxon>
        <taxon>Bacillales</taxon>
        <taxon>Bacillaceae</taxon>
        <taxon>Caldibacillus</taxon>
    </lineage>
</organism>
<evidence type="ECO:0000313" key="2">
    <source>
        <dbReference type="Proteomes" id="UP000075683"/>
    </source>
</evidence>
<dbReference type="AlphaFoldDB" id="A0A150L9L9"/>
<reference evidence="1 2" key="1">
    <citation type="submission" date="2016-01" db="EMBL/GenBank/DDBJ databases">
        <title>Draft Genome Sequences of Seven Thermophilic Sporeformers Isolated from Foods.</title>
        <authorList>
            <person name="Berendsen E.M."/>
            <person name="Wells-Bennik M.H."/>
            <person name="Krawcyk A.O."/>
            <person name="De Jong A."/>
            <person name="Holsappel S."/>
            <person name="Eijlander R.T."/>
            <person name="Kuipers O.P."/>
        </authorList>
    </citation>
    <scope>NUCLEOTIDE SEQUENCE [LARGE SCALE GENOMIC DNA]</scope>
    <source>
        <strain evidence="1 2">B4135</strain>
    </source>
</reference>